<evidence type="ECO:0000313" key="1">
    <source>
        <dbReference type="EMBL" id="KAF2473373.1"/>
    </source>
</evidence>
<dbReference type="Proteomes" id="UP000799755">
    <property type="component" value="Unassembled WGS sequence"/>
</dbReference>
<protein>
    <submittedName>
        <fullName evidence="1">Uncharacterized protein</fullName>
    </submittedName>
</protein>
<evidence type="ECO:0000313" key="2">
    <source>
        <dbReference type="Proteomes" id="UP000799755"/>
    </source>
</evidence>
<dbReference type="EMBL" id="MU003500">
    <property type="protein sequence ID" value="KAF2473373.1"/>
    <property type="molecule type" value="Genomic_DNA"/>
</dbReference>
<comment type="caution">
    <text evidence="1">The sequence shown here is derived from an EMBL/GenBank/DDBJ whole genome shotgun (WGS) entry which is preliminary data.</text>
</comment>
<gene>
    <name evidence="1" type="ORF">BDR25DRAFT_387560</name>
</gene>
<sequence>MLGQGSYEGHDTGIRQAEQKGFLGHDSQNSAAGVTRSASWAAGFVMAERLSNATVRAEESRQWLQLSLSAALWGEVRPVFAARPVTAAAGCLGLTGASALRATSRGTEEADGSQSAAGRAAVRAIFLPLGASLSVGISPASVLCAGCFCWGGRAERQWAAVEMNLR</sequence>
<reference evidence="1" key="1">
    <citation type="journal article" date="2020" name="Stud. Mycol.">
        <title>101 Dothideomycetes genomes: a test case for predicting lifestyles and emergence of pathogens.</title>
        <authorList>
            <person name="Haridas S."/>
            <person name="Albert R."/>
            <person name="Binder M."/>
            <person name="Bloem J."/>
            <person name="Labutti K."/>
            <person name="Salamov A."/>
            <person name="Andreopoulos B."/>
            <person name="Baker S."/>
            <person name="Barry K."/>
            <person name="Bills G."/>
            <person name="Bluhm B."/>
            <person name="Cannon C."/>
            <person name="Castanera R."/>
            <person name="Culley D."/>
            <person name="Daum C."/>
            <person name="Ezra D."/>
            <person name="Gonzalez J."/>
            <person name="Henrissat B."/>
            <person name="Kuo A."/>
            <person name="Liang C."/>
            <person name="Lipzen A."/>
            <person name="Lutzoni F."/>
            <person name="Magnuson J."/>
            <person name="Mondo S."/>
            <person name="Nolan M."/>
            <person name="Ohm R."/>
            <person name="Pangilinan J."/>
            <person name="Park H.-J."/>
            <person name="Ramirez L."/>
            <person name="Alfaro M."/>
            <person name="Sun H."/>
            <person name="Tritt A."/>
            <person name="Yoshinaga Y."/>
            <person name="Zwiers L.-H."/>
            <person name="Turgeon B."/>
            <person name="Goodwin S."/>
            <person name="Spatafora J."/>
            <person name="Crous P."/>
            <person name="Grigoriev I."/>
        </authorList>
    </citation>
    <scope>NUCLEOTIDE SEQUENCE</scope>
    <source>
        <strain evidence="1">ATCC 200398</strain>
    </source>
</reference>
<proteinExistence type="predicted"/>
<keyword evidence="2" id="KW-1185">Reference proteome</keyword>
<organism evidence="1 2">
    <name type="scientific">Lindgomyces ingoldianus</name>
    <dbReference type="NCBI Taxonomy" id="673940"/>
    <lineage>
        <taxon>Eukaryota</taxon>
        <taxon>Fungi</taxon>
        <taxon>Dikarya</taxon>
        <taxon>Ascomycota</taxon>
        <taxon>Pezizomycotina</taxon>
        <taxon>Dothideomycetes</taxon>
        <taxon>Pleosporomycetidae</taxon>
        <taxon>Pleosporales</taxon>
        <taxon>Lindgomycetaceae</taxon>
        <taxon>Lindgomyces</taxon>
    </lineage>
</organism>
<accession>A0ACB6R268</accession>
<name>A0ACB6R268_9PLEO</name>